<gene>
    <name evidence="2" type="ORF">CUJ83_11575</name>
</gene>
<feature type="region of interest" description="Disordered" evidence="1">
    <location>
        <begin position="12"/>
        <end position="32"/>
    </location>
</feature>
<evidence type="ECO:0000313" key="2">
    <source>
        <dbReference type="EMBL" id="MCD1295637.1"/>
    </source>
</evidence>
<sequence length="195" mass="21469">MAIMDYMSKLPSPDQMTPVTNDTITGTDDSQDTAEDVHAQFISVSPAVPSDSVIFIEVTDMTLPLSPGMGFQVPKVDMGYQFSDTKKNLLLRNKAGVDVNTSNIVIGKFIEDDNTYTYSYDWDAGNAPDITLYGLEILFVGVDGRVAISYDGKIIDMMPGQKYESNNKDSTNQKVFKIVNYGLIPRSGVQVVDEI</sequence>
<feature type="compositionally biased region" description="Polar residues" evidence="1">
    <location>
        <begin position="14"/>
        <end position="28"/>
    </location>
</feature>
<organism evidence="2 3">
    <name type="scientific">Methanooceanicella nereidis</name>
    <dbReference type="NCBI Taxonomy" id="2052831"/>
    <lineage>
        <taxon>Archaea</taxon>
        <taxon>Methanobacteriati</taxon>
        <taxon>Methanobacteriota</taxon>
        <taxon>Stenosarchaea group</taxon>
        <taxon>Methanomicrobia</taxon>
        <taxon>Methanocellales</taxon>
        <taxon>Methanocellaceae</taxon>
        <taxon>Methanooceanicella</taxon>
    </lineage>
</organism>
<comment type="caution">
    <text evidence="2">The sequence shown here is derived from an EMBL/GenBank/DDBJ whole genome shotgun (WGS) entry which is preliminary data.</text>
</comment>
<evidence type="ECO:0000256" key="1">
    <source>
        <dbReference type="SAM" id="MobiDB-lite"/>
    </source>
</evidence>
<protein>
    <submittedName>
        <fullName evidence="2">Uncharacterized protein</fullName>
    </submittedName>
</protein>
<dbReference type="AlphaFoldDB" id="A0AAP2RG57"/>
<accession>A0AAP2RG57</accession>
<dbReference type="EMBL" id="PGCK01000010">
    <property type="protein sequence ID" value="MCD1295637.1"/>
    <property type="molecule type" value="Genomic_DNA"/>
</dbReference>
<name>A0AAP2RG57_9EURY</name>
<reference evidence="2 3" key="1">
    <citation type="submission" date="2017-11" db="EMBL/GenBank/DDBJ databases">
        <title>Isolation and Characterization of Family Methanocellaceae Species from Potential Methane Hydrate Area Offshore Southwestern Taiwan.</title>
        <authorList>
            <person name="Zhang W.-L."/>
            <person name="Chen W.-C."/>
            <person name="Lai M.-C."/>
            <person name="Chen S.-C."/>
        </authorList>
    </citation>
    <scope>NUCLEOTIDE SEQUENCE [LARGE SCALE GENOMIC DNA]</scope>
    <source>
        <strain evidence="2 3">CWC-04</strain>
    </source>
</reference>
<dbReference type="Proteomes" id="UP001320159">
    <property type="component" value="Unassembled WGS sequence"/>
</dbReference>
<proteinExistence type="predicted"/>
<keyword evidence="3" id="KW-1185">Reference proteome</keyword>
<evidence type="ECO:0000313" key="3">
    <source>
        <dbReference type="Proteomes" id="UP001320159"/>
    </source>
</evidence>